<organism evidence="1 2">
    <name type="scientific">Nephila pilipes</name>
    <name type="common">Giant wood spider</name>
    <name type="synonym">Nephila maculata</name>
    <dbReference type="NCBI Taxonomy" id="299642"/>
    <lineage>
        <taxon>Eukaryota</taxon>
        <taxon>Metazoa</taxon>
        <taxon>Ecdysozoa</taxon>
        <taxon>Arthropoda</taxon>
        <taxon>Chelicerata</taxon>
        <taxon>Arachnida</taxon>
        <taxon>Araneae</taxon>
        <taxon>Araneomorphae</taxon>
        <taxon>Entelegynae</taxon>
        <taxon>Araneoidea</taxon>
        <taxon>Nephilidae</taxon>
        <taxon>Nephila</taxon>
    </lineage>
</organism>
<reference evidence="1" key="1">
    <citation type="submission" date="2020-08" db="EMBL/GenBank/DDBJ databases">
        <title>Multicomponent nature underlies the extraordinary mechanical properties of spider dragline silk.</title>
        <authorList>
            <person name="Kono N."/>
            <person name="Nakamura H."/>
            <person name="Mori M."/>
            <person name="Yoshida Y."/>
            <person name="Ohtoshi R."/>
            <person name="Malay A.D."/>
            <person name="Moran D.A.P."/>
            <person name="Tomita M."/>
            <person name="Numata K."/>
            <person name="Arakawa K."/>
        </authorList>
    </citation>
    <scope>NUCLEOTIDE SEQUENCE</scope>
</reference>
<sequence length="142" mass="16416">MKTDGIKLIYSLDTSGGYKYPSNKSPDIEDISHLPDPSLNNTQTSLEKKVDTQIGLEMKNVDSHLKKKRMWKRFLILKLMAVLMNRCHSPKRNVVYILEAEAESLEHSIDELAINRNIRTKESGVQLEIQFLQERRCVFSQP</sequence>
<proteinExistence type="predicted"/>
<dbReference type="AlphaFoldDB" id="A0A8X6TMF9"/>
<evidence type="ECO:0000313" key="1">
    <source>
        <dbReference type="EMBL" id="GFT26475.1"/>
    </source>
</evidence>
<dbReference type="EMBL" id="BMAW01011992">
    <property type="protein sequence ID" value="GFT26475.1"/>
    <property type="molecule type" value="Genomic_DNA"/>
</dbReference>
<keyword evidence="2" id="KW-1185">Reference proteome</keyword>
<comment type="caution">
    <text evidence="1">The sequence shown here is derived from an EMBL/GenBank/DDBJ whole genome shotgun (WGS) entry which is preliminary data.</text>
</comment>
<accession>A0A8X6TMF9</accession>
<evidence type="ECO:0000313" key="2">
    <source>
        <dbReference type="Proteomes" id="UP000887013"/>
    </source>
</evidence>
<dbReference type="OrthoDB" id="6472664at2759"/>
<dbReference type="Proteomes" id="UP000887013">
    <property type="component" value="Unassembled WGS sequence"/>
</dbReference>
<gene>
    <name evidence="1" type="ORF">NPIL_638271</name>
</gene>
<name>A0A8X6TMF9_NEPPI</name>
<protein>
    <submittedName>
        <fullName evidence="1">Uncharacterized protein</fullName>
    </submittedName>
</protein>